<dbReference type="AlphaFoldDB" id="E9DAV0"/>
<sequence length="123" mass="13468">MVECPTIVMLHKAGAEVASTPMKPYSFYGLSICDPQLSLHIQFENSSGHTVHTHIDAFSGLSAHILTQKSGLLPALSNTSYSINIVVDSPINMVPFVLLAHLPFAILLRDSQSQRAQNRYTFA</sequence>
<gene>
    <name evidence="1" type="ORF">CPSG_06952</name>
</gene>
<dbReference type="EMBL" id="GL636497">
    <property type="protein sequence ID" value="EFW16436.1"/>
    <property type="molecule type" value="Genomic_DNA"/>
</dbReference>
<accession>E9DAV0</accession>
<organism evidence="2">
    <name type="scientific">Coccidioides posadasii (strain RMSCC 757 / Silveira)</name>
    <name type="common">Valley fever fungus</name>
    <dbReference type="NCBI Taxonomy" id="443226"/>
    <lineage>
        <taxon>Eukaryota</taxon>
        <taxon>Fungi</taxon>
        <taxon>Dikarya</taxon>
        <taxon>Ascomycota</taxon>
        <taxon>Pezizomycotina</taxon>
        <taxon>Eurotiomycetes</taxon>
        <taxon>Eurotiomycetidae</taxon>
        <taxon>Onygenales</taxon>
        <taxon>Onygenaceae</taxon>
        <taxon>Coccidioides</taxon>
    </lineage>
</organism>
<reference evidence="2" key="1">
    <citation type="journal article" date="2010" name="Genome Res.">
        <title>Population genomic sequencing of Coccidioides fungi reveals recent hybridization and transposon control.</title>
        <authorList>
            <person name="Neafsey D.E."/>
            <person name="Barker B.M."/>
            <person name="Sharpton T.J."/>
            <person name="Stajich J.E."/>
            <person name="Park D.J."/>
            <person name="Whiston E."/>
            <person name="Hung C.-Y."/>
            <person name="McMahan C."/>
            <person name="White J."/>
            <person name="Sykes S."/>
            <person name="Heiman D."/>
            <person name="Young S."/>
            <person name="Zeng Q."/>
            <person name="Abouelleil A."/>
            <person name="Aftuck L."/>
            <person name="Bessette D."/>
            <person name="Brown A."/>
            <person name="FitzGerald M."/>
            <person name="Lui A."/>
            <person name="Macdonald J.P."/>
            <person name="Priest M."/>
            <person name="Orbach M.J."/>
            <person name="Galgiani J.N."/>
            <person name="Kirkland T.N."/>
            <person name="Cole G.T."/>
            <person name="Birren B.W."/>
            <person name="Henn M.R."/>
            <person name="Taylor J.W."/>
            <person name="Rounsley S.D."/>
        </authorList>
    </citation>
    <scope>NUCLEOTIDE SEQUENCE [LARGE SCALE GENOMIC DNA]</scope>
    <source>
        <strain evidence="2">RMSCC 757 / Silveira</strain>
    </source>
</reference>
<evidence type="ECO:0000313" key="2">
    <source>
        <dbReference type="Proteomes" id="UP000002497"/>
    </source>
</evidence>
<name>E9DAV0_COCPS</name>
<dbReference type="HOGENOM" id="CLU_2015040_0_0_1"/>
<protein>
    <submittedName>
        <fullName evidence="1">Predicted protein</fullName>
    </submittedName>
</protein>
<proteinExistence type="predicted"/>
<reference evidence="2" key="2">
    <citation type="submission" date="2010-03" db="EMBL/GenBank/DDBJ databases">
        <title>The genome sequence of Coccidioides posadasii strain Silveira.</title>
        <authorList>
            <consortium name="The Broad Institute Genome Sequencing Center for Infectious Disease"/>
            <person name="Neafsey D."/>
            <person name="Orbach M."/>
            <person name="Henn M.R."/>
            <person name="Cole G.T."/>
            <person name="Galgiani J."/>
            <person name="Gardner M.J."/>
            <person name="Kirkland T.N."/>
            <person name="Taylor J.W."/>
            <person name="Young S.K."/>
            <person name="Zeng Q."/>
            <person name="Koehrsen M."/>
            <person name="Alvarado L."/>
            <person name="Berlin A."/>
            <person name="Borenstein D."/>
            <person name="Chapman S.B."/>
            <person name="Chen Z."/>
            <person name="Engels R."/>
            <person name="Freedman E."/>
            <person name="Gellesch M."/>
            <person name="Goldberg J."/>
            <person name="Griggs A."/>
            <person name="Gujja S."/>
            <person name="Heilman E."/>
            <person name="Heiman D."/>
            <person name="Howarth C."/>
            <person name="Jen D."/>
            <person name="Larson L."/>
            <person name="Mehta T."/>
            <person name="Neiman D."/>
            <person name="Park D."/>
            <person name="Pearson M."/>
            <person name="Richards J."/>
            <person name="Roberts A."/>
            <person name="Saif S."/>
            <person name="Shea T."/>
            <person name="Shenoy N."/>
            <person name="Sisk P."/>
            <person name="Stolte C."/>
            <person name="Sykes S."/>
            <person name="Walk T."/>
            <person name="White J."/>
            <person name="Yandava C."/>
            <person name="Haas B."/>
            <person name="Nusbaum C."/>
            <person name="Birren B."/>
        </authorList>
    </citation>
    <scope>NUCLEOTIDE SEQUENCE [LARGE SCALE GENOMIC DNA]</scope>
    <source>
        <strain evidence="2">RMSCC 757 / Silveira</strain>
    </source>
</reference>
<dbReference type="Proteomes" id="UP000002497">
    <property type="component" value="Unassembled WGS sequence"/>
</dbReference>
<keyword evidence="2" id="KW-1185">Reference proteome</keyword>
<dbReference type="VEuPathDB" id="FungiDB:CPSG_06952"/>
<evidence type="ECO:0000313" key="1">
    <source>
        <dbReference type="EMBL" id="EFW16436.1"/>
    </source>
</evidence>